<dbReference type="InterPro" id="IPR036388">
    <property type="entry name" value="WH-like_DNA-bd_sf"/>
</dbReference>
<dbReference type="SMART" id="SM00345">
    <property type="entry name" value="HTH_GNTR"/>
    <property type="match status" value="1"/>
</dbReference>
<proteinExistence type="inferred from homology"/>
<dbReference type="Proteomes" id="UP000666369">
    <property type="component" value="Unassembled WGS sequence"/>
</dbReference>
<keyword evidence="7" id="KW-0032">Aminotransferase</keyword>
<sequence length="484" mass="53315">MKLYESLAADIAAQISQGVIREGERIPSVRQTSQHHNLSVSTVIRAFLLLESQGVIESRPQSGYFVRRRPAALAQAQSGEPLLAAEMARGETFDTSEFVLTTLRSIHQGSVPLGSPYPDPALFPWARLNQYANSISRRSSQIAISTDLPPGNPELIRQIARRHLENGLAVDSAEIIVTTGATEALNLCLQAVTAPGSLIAVETPTYYALLQAIERMQMRVVEIETDPVEGIDLEALERAIVEQGVAACMVMPNFQNPQGFQMSDARKQAMVEMLARHDVPVIENDVYHELYYGDVHPSSLKNYDTRGLVLHCNSFSKTLSPSYRIGWALPGRYRAQVEKLKFLNAINTAALPQLAIAEYLQNDGYDYHLRKVRKTYAQQASIMAAAVSRFFPQGTSVSQPAGGYLLWVTLPDGVQALELYARAQERGISIGAGNIFATGDAFRHCIRLNYSYPWTPEVEAAVRTLGLLVGELCSNCAPRIKANL</sequence>
<dbReference type="InterPro" id="IPR004839">
    <property type="entry name" value="Aminotransferase_I/II_large"/>
</dbReference>
<dbReference type="PANTHER" id="PTHR46577">
    <property type="entry name" value="HTH-TYPE TRANSCRIPTIONAL REGULATORY PROTEIN GABR"/>
    <property type="match status" value="1"/>
</dbReference>
<keyword evidence="3" id="KW-0805">Transcription regulation</keyword>
<evidence type="ECO:0000256" key="2">
    <source>
        <dbReference type="ARBA" id="ARBA00022898"/>
    </source>
</evidence>
<dbReference type="GO" id="GO:0008483">
    <property type="term" value="F:transaminase activity"/>
    <property type="evidence" value="ECO:0007669"/>
    <property type="project" value="UniProtKB-KW"/>
</dbReference>
<keyword evidence="4" id="KW-0238">DNA-binding</keyword>
<evidence type="ECO:0000256" key="5">
    <source>
        <dbReference type="ARBA" id="ARBA00023163"/>
    </source>
</evidence>
<dbReference type="Gene3D" id="3.40.640.10">
    <property type="entry name" value="Type I PLP-dependent aspartate aminotransferase-like (Major domain)"/>
    <property type="match status" value="1"/>
</dbReference>
<dbReference type="InterPro" id="IPR015424">
    <property type="entry name" value="PyrdxlP-dep_Trfase"/>
</dbReference>
<feature type="domain" description="HTH gntR-type" evidence="6">
    <location>
        <begin position="1"/>
        <end position="69"/>
    </location>
</feature>
<keyword evidence="5" id="KW-0804">Transcription</keyword>
<evidence type="ECO:0000256" key="3">
    <source>
        <dbReference type="ARBA" id="ARBA00023015"/>
    </source>
</evidence>
<dbReference type="InterPro" id="IPR000524">
    <property type="entry name" value="Tscrpt_reg_HTH_GntR"/>
</dbReference>
<dbReference type="Pfam" id="PF00392">
    <property type="entry name" value="GntR"/>
    <property type="match status" value="1"/>
</dbReference>
<dbReference type="CDD" id="cd07377">
    <property type="entry name" value="WHTH_GntR"/>
    <property type="match status" value="1"/>
</dbReference>
<dbReference type="InterPro" id="IPR036390">
    <property type="entry name" value="WH_DNA-bd_sf"/>
</dbReference>
<protein>
    <submittedName>
        <fullName evidence="7">PLP-dependent aminotransferase family protein</fullName>
    </submittedName>
</protein>
<dbReference type="Pfam" id="PF00155">
    <property type="entry name" value="Aminotran_1_2"/>
    <property type="match status" value="1"/>
</dbReference>
<dbReference type="InterPro" id="IPR015421">
    <property type="entry name" value="PyrdxlP-dep_Trfase_major"/>
</dbReference>
<accession>A0ABX0FGN5</accession>
<gene>
    <name evidence="7" type="ORF">GW587_05280</name>
</gene>
<dbReference type="PROSITE" id="PS50949">
    <property type="entry name" value="HTH_GNTR"/>
    <property type="match status" value="1"/>
</dbReference>
<dbReference type="EMBL" id="JAADJT010000002">
    <property type="protein sequence ID" value="NGZ83670.1"/>
    <property type="molecule type" value="Genomic_DNA"/>
</dbReference>
<dbReference type="Gene3D" id="3.90.1150.10">
    <property type="entry name" value="Aspartate Aminotransferase, domain 1"/>
    <property type="match status" value="1"/>
</dbReference>
<comment type="caution">
    <text evidence="7">The sequence shown here is derived from an EMBL/GenBank/DDBJ whole genome shotgun (WGS) entry which is preliminary data.</text>
</comment>
<evidence type="ECO:0000313" key="8">
    <source>
        <dbReference type="Proteomes" id="UP000666369"/>
    </source>
</evidence>
<dbReference type="CDD" id="cd00609">
    <property type="entry name" value="AAT_like"/>
    <property type="match status" value="1"/>
</dbReference>
<evidence type="ECO:0000256" key="4">
    <source>
        <dbReference type="ARBA" id="ARBA00023125"/>
    </source>
</evidence>
<dbReference type="SUPFAM" id="SSF53383">
    <property type="entry name" value="PLP-dependent transferases"/>
    <property type="match status" value="1"/>
</dbReference>
<comment type="similarity">
    <text evidence="1">In the C-terminal section; belongs to the class-I pyridoxal-phosphate-dependent aminotransferase family.</text>
</comment>
<dbReference type="SUPFAM" id="SSF46785">
    <property type="entry name" value="Winged helix' DNA-binding domain"/>
    <property type="match status" value="1"/>
</dbReference>
<keyword evidence="7" id="KW-0808">Transferase</keyword>
<dbReference type="InterPro" id="IPR051446">
    <property type="entry name" value="HTH_trans_reg/aminotransferase"/>
</dbReference>
<keyword evidence="2" id="KW-0663">Pyridoxal phosphate</keyword>
<evidence type="ECO:0000256" key="1">
    <source>
        <dbReference type="ARBA" id="ARBA00005384"/>
    </source>
</evidence>
<dbReference type="PANTHER" id="PTHR46577:SF2">
    <property type="entry name" value="TRANSCRIPTIONAL REGULATORY PROTEIN"/>
    <property type="match status" value="1"/>
</dbReference>
<organism evidence="7 8">
    <name type="scientific">Duganella aceris</name>
    <dbReference type="NCBI Taxonomy" id="2703883"/>
    <lineage>
        <taxon>Bacteria</taxon>
        <taxon>Pseudomonadati</taxon>
        <taxon>Pseudomonadota</taxon>
        <taxon>Betaproteobacteria</taxon>
        <taxon>Burkholderiales</taxon>
        <taxon>Oxalobacteraceae</taxon>
        <taxon>Telluria group</taxon>
        <taxon>Duganella</taxon>
    </lineage>
</organism>
<reference evidence="8" key="1">
    <citation type="submission" date="2023-07" db="EMBL/GenBank/DDBJ databases">
        <title>Duganella aceri sp. nov., isolated from tree sap.</title>
        <authorList>
            <person name="Kim I.S."/>
        </authorList>
    </citation>
    <scope>NUCLEOTIDE SEQUENCE [LARGE SCALE GENOMIC DNA]</scope>
    <source>
        <strain evidence="8">SAP-35</strain>
    </source>
</reference>
<dbReference type="InterPro" id="IPR015422">
    <property type="entry name" value="PyrdxlP-dep_Trfase_small"/>
</dbReference>
<evidence type="ECO:0000259" key="6">
    <source>
        <dbReference type="PROSITE" id="PS50949"/>
    </source>
</evidence>
<dbReference type="RefSeq" id="WP_166099509.1">
    <property type="nucleotide sequence ID" value="NZ_JAADJT010000002.1"/>
</dbReference>
<dbReference type="Gene3D" id="1.10.10.10">
    <property type="entry name" value="Winged helix-like DNA-binding domain superfamily/Winged helix DNA-binding domain"/>
    <property type="match status" value="1"/>
</dbReference>
<name>A0ABX0FGN5_9BURK</name>
<evidence type="ECO:0000313" key="7">
    <source>
        <dbReference type="EMBL" id="NGZ83670.1"/>
    </source>
</evidence>
<keyword evidence="8" id="KW-1185">Reference proteome</keyword>